<dbReference type="InterPro" id="IPR020471">
    <property type="entry name" value="AKR"/>
</dbReference>
<dbReference type="InterPro" id="IPR023210">
    <property type="entry name" value="NADP_OxRdtase_dom"/>
</dbReference>
<dbReference type="InterPro" id="IPR036812">
    <property type="entry name" value="NAD(P)_OxRdtase_dom_sf"/>
</dbReference>
<dbReference type="SUPFAM" id="SSF51430">
    <property type="entry name" value="NAD(P)-linked oxidoreductase"/>
    <property type="match status" value="1"/>
</dbReference>
<dbReference type="CDD" id="cd19093">
    <property type="entry name" value="AKR_AtPLR-like"/>
    <property type="match status" value="1"/>
</dbReference>
<evidence type="ECO:0000313" key="4">
    <source>
        <dbReference type="Proteomes" id="UP000050514"/>
    </source>
</evidence>
<dbReference type="RefSeq" id="WP_201797719.1">
    <property type="nucleotide sequence ID" value="NZ_DF967971.1"/>
</dbReference>
<sequence length="315" mass="36022">MSEHSVQLNTMPVFENVEIGIGTWAWGDRIFWGYGSGYGDQDLKEVFEFCCQRGFTFFDTAEVYGQGRSERLLGKFMQETNFSVRIATKFMPFPWRLSKNSLRRALQGSLKRLERSKVELYQIHWPFPPVRIETWMEALAEAVQDGLAEAVGVSNYDRAQTQRAFESLSRLGVRLASNQVEYHLLNRKVEKDGLLRQCQELGVRLIAYSPLAQGALTGKYSPQSPMRGFRERRYNRRLLERIQPLIQKMRQIGQDHGGKTPSQVAINWVICKGALPIPGIKNVRQAEDNLGATGWRLTDEEVAMLDELSDRVTTA</sequence>
<dbReference type="GO" id="GO:0005737">
    <property type="term" value="C:cytoplasm"/>
    <property type="evidence" value="ECO:0007669"/>
    <property type="project" value="TreeGrafter"/>
</dbReference>
<dbReference type="PANTHER" id="PTHR43625">
    <property type="entry name" value="AFLATOXIN B1 ALDEHYDE REDUCTASE"/>
    <property type="match status" value="1"/>
</dbReference>
<dbReference type="PANTHER" id="PTHR43625:SF88">
    <property type="entry name" value="OS07G0143000 PROTEIN"/>
    <property type="match status" value="1"/>
</dbReference>
<keyword evidence="1" id="KW-0560">Oxidoreductase</keyword>
<comment type="caution">
    <text evidence="3">The sequence shown here is derived from an EMBL/GenBank/DDBJ whole genome shotgun (WGS) entry which is preliminary data.</text>
</comment>
<dbReference type="Gene3D" id="3.20.20.100">
    <property type="entry name" value="NADP-dependent oxidoreductase domain"/>
    <property type="match status" value="1"/>
</dbReference>
<evidence type="ECO:0000259" key="2">
    <source>
        <dbReference type="Pfam" id="PF00248"/>
    </source>
</evidence>
<dbReference type="InterPro" id="IPR050791">
    <property type="entry name" value="Aldo-Keto_reductase"/>
</dbReference>
<proteinExistence type="predicted"/>
<evidence type="ECO:0000313" key="3">
    <source>
        <dbReference type="EMBL" id="KPL73942.1"/>
    </source>
</evidence>
<dbReference type="Proteomes" id="UP000050514">
    <property type="component" value="Unassembled WGS sequence"/>
</dbReference>
<dbReference type="AlphaFoldDB" id="A0A0P6X2P0"/>
<dbReference type="Pfam" id="PF00248">
    <property type="entry name" value="Aldo_ket_red"/>
    <property type="match status" value="1"/>
</dbReference>
<dbReference type="PRINTS" id="PR00069">
    <property type="entry name" value="ALDKETRDTASE"/>
</dbReference>
<reference evidence="3 4" key="1">
    <citation type="submission" date="2015-07" db="EMBL/GenBank/DDBJ databases">
        <title>Draft genome of Bellilinea caldifistulae DSM 17877.</title>
        <authorList>
            <person name="Hemp J."/>
            <person name="Ward L.M."/>
            <person name="Pace L.A."/>
            <person name="Fischer W.W."/>
        </authorList>
    </citation>
    <scope>NUCLEOTIDE SEQUENCE [LARGE SCALE GENOMIC DNA]</scope>
    <source>
        <strain evidence="3 4">GOMI-1</strain>
    </source>
</reference>
<dbReference type="InterPro" id="IPR018170">
    <property type="entry name" value="Aldo/ket_reductase_CS"/>
</dbReference>
<keyword evidence="4" id="KW-1185">Reference proteome</keyword>
<protein>
    <submittedName>
        <fullName evidence="3">2,5-didehydrogluconate reductase</fullName>
    </submittedName>
</protein>
<accession>A0A0P6X2P0</accession>
<dbReference type="STRING" id="360411.AC812_14325"/>
<feature type="domain" description="NADP-dependent oxidoreductase" evidence="2">
    <location>
        <begin position="18"/>
        <end position="309"/>
    </location>
</feature>
<name>A0A0P6X2P0_9CHLR</name>
<dbReference type="PROSITE" id="PS00062">
    <property type="entry name" value="ALDOKETO_REDUCTASE_2"/>
    <property type="match status" value="1"/>
</dbReference>
<dbReference type="EMBL" id="LGHJ01000019">
    <property type="protein sequence ID" value="KPL73942.1"/>
    <property type="molecule type" value="Genomic_DNA"/>
</dbReference>
<organism evidence="3 4">
    <name type="scientific">Bellilinea caldifistulae</name>
    <dbReference type="NCBI Taxonomy" id="360411"/>
    <lineage>
        <taxon>Bacteria</taxon>
        <taxon>Bacillati</taxon>
        <taxon>Chloroflexota</taxon>
        <taxon>Anaerolineae</taxon>
        <taxon>Anaerolineales</taxon>
        <taxon>Anaerolineaceae</taxon>
        <taxon>Bellilinea</taxon>
    </lineage>
</organism>
<dbReference type="GO" id="GO:0016491">
    <property type="term" value="F:oxidoreductase activity"/>
    <property type="evidence" value="ECO:0007669"/>
    <property type="project" value="UniProtKB-KW"/>
</dbReference>
<evidence type="ECO:0000256" key="1">
    <source>
        <dbReference type="ARBA" id="ARBA00023002"/>
    </source>
</evidence>
<gene>
    <name evidence="3" type="ORF">AC812_14325</name>
</gene>